<dbReference type="InterPro" id="IPR002808">
    <property type="entry name" value="AdoCbi_amidolase"/>
</dbReference>
<keyword evidence="2" id="KW-0378">Hydrolase</keyword>
<accession>B5GM36</accession>
<dbReference type="PANTHER" id="PTHR35336">
    <property type="entry name" value="ADENOSYLCOBINAMIDE AMIDOHYDROLASE"/>
    <property type="match status" value="1"/>
</dbReference>
<proteinExistence type="predicted"/>
<reference evidence="2 3" key="1">
    <citation type="journal article" date="2010" name="Genome Biol. Evol.">
        <title>The sequence of a 1.8-mb bacterial linear plasmid reveals a rich evolutionary reservoir of secondary metabolic pathways.</title>
        <authorList>
            <person name="Medema M.H."/>
            <person name="Trefzer A."/>
            <person name="Kovalchuk A."/>
            <person name="van den Berg M."/>
            <person name="Mueller U."/>
            <person name="Heijne W."/>
            <person name="Wu L."/>
            <person name="Alam M.T."/>
            <person name="Ronning C.M."/>
            <person name="Nierman W.C."/>
            <person name="Bovenberg R.A.L."/>
            <person name="Breitling R."/>
            <person name="Takano E."/>
        </authorList>
    </citation>
    <scope>NUCLEOTIDE SEQUENCE [LARGE SCALE GENOMIC DNA]</scope>
    <source>
        <strain evidence="3">ATCC 27064 / DSM 738 / JCM 4710 / NBRC 13307 / NCIMB 12785 / NRRL 3585 / VKM Ac-602</strain>
        <plasmid evidence="2">pSCL4</plasmid>
    </source>
</reference>
<dbReference type="RefSeq" id="WP_003952790.1">
    <property type="nucleotide sequence ID" value="NZ_CM000914.1"/>
</dbReference>
<dbReference type="GO" id="GO:0016787">
    <property type="term" value="F:hydrolase activity"/>
    <property type="evidence" value="ECO:0007669"/>
    <property type="project" value="UniProtKB-KW"/>
</dbReference>
<evidence type="ECO:0000256" key="1">
    <source>
        <dbReference type="SAM" id="MobiDB-lite"/>
    </source>
</evidence>
<geneLocation type="plasmid" evidence="2 3">
    <name>pSCL4</name>
</geneLocation>
<gene>
    <name evidence="2" type="ORF">SCLAV_p1556</name>
</gene>
<dbReference type="GeneID" id="93734584"/>
<protein>
    <submittedName>
        <fullName evidence="2">Adenosylcobinamide amidohydrolase, putative</fullName>
    </submittedName>
</protein>
<dbReference type="EMBL" id="CM000914">
    <property type="protein sequence ID" value="EFG05037.2"/>
    <property type="molecule type" value="Genomic_DNA"/>
</dbReference>
<dbReference type="eggNOG" id="COG1865">
    <property type="taxonomic scope" value="Bacteria"/>
</dbReference>
<dbReference type="InterPro" id="IPR052209">
    <property type="entry name" value="CbiZ"/>
</dbReference>
<dbReference type="OrthoDB" id="5242020at2"/>
<evidence type="ECO:0000313" key="3">
    <source>
        <dbReference type="Proteomes" id="UP000002357"/>
    </source>
</evidence>
<sequence length="254" mass="25425">MSTVVPPPRAVTGLLPVRRIVRTEDGERLPALLWRAGAGWRMISSAVLGGGLGERHWVLNAQVPHGYGRTDPDRHLAGLAAAAGAHGAGVGLLTAADVRAYGQGHDNGVDAVATAGLRVRGWAASPADGVPEADGEPEAHGASGADSVPGTGGAYAPVQPGTVNIVVALPVALTDAALVNAVATATEAKVQALLDAGFDCSGTPTDAVCVAARTPGPGAVPHPFAGPRSLWGARLARAVHTAVRASARASEARC</sequence>
<feature type="region of interest" description="Disordered" evidence="1">
    <location>
        <begin position="125"/>
        <end position="153"/>
    </location>
</feature>
<dbReference type="PANTHER" id="PTHR35336:SF5">
    <property type="entry name" value="ADENOSYLCOBINAMIDE AMIDOHYDROLASE"/>
    <property type="match status" value="1"/>
</dbReference>
<organism evidence="2 3">
    <name type="scientific">Streptomyces clavuligerus</name>
    <dbReference type="NCBI Taxonomy" id="1901"/>
    <lineage>
        <taxon>Bacteria</taxon>
        <taxon>Bacillati</taxon>
        <taxon>Actinomycetota</taxon>
        <taxon>Actinomycetes</taxon>
        <taxon>Kitasatosporales</taxon>
        <taxon>Streptomycetaceae</taxon>
        <taxon>Streptomyces</taxon>
    </lineage>
</organism>
<name>B5GM36_STRCL</name>
<keyword evidence="2" id="KW-0614">Plasmid</keyword>
<dbReference type="Pfam" id="PF01955">
    <property type="entry name" value="CbiZ"/>
    <property type="match status" value="1"/>
</dbReference>
<evidence type="ECO:0000313" key="2">
    <source>
        <dbReference type="EMBL" id="EFG05037.2"/>
    </source>
</evidence>
<keyword evidence="3" id="KW-1185">Reference proteome</keyword>
<dbReference type="AlphaFoldDB" id="B5GM36"/>
<dbReference type="Proteomes" id="UP000002357">
    <property type="component" value="Plasmid pSCL4"/>
</dbReference>